<protein>
    <submittedName>
        <fullName evidence="1">Uncharacterized protein</fullName>
    </submittedName>
</protein>
<dbReference type="Proteomes" id="UP001305521">
    <property type="component" value="Chromosome"/>
</dbReference>
<keyword evidence="2" id="KW-1185">Reference proteome</keyword>
<proteinExistence type="predicted"/>
<accession>A0ABZ0PGL1</accession>
<name>A0ABZ0PGL1_9PROT</name>
<gene>
    <name evidence="1" type="ORF">R9Z33_21250</name>
</gene>
<dbReference type="RefSeq" id="WP_318648576.1">
    <property type="nucleotide sequence ID" value="NZ_CP137852.1"/>
</dbReference>
<dbReference type="EMBL" id="CP137852">
    <property type="protein sequence ID" value="WPB84611.1"/>
    <property type="molecule type" value="Genomic_DNA"/>
</dbReference>
<sequence>MQREIASVMAACGLRNIRYVAFPPVVFATPAPAATPEPQPEALPAEPLVAEAAPAAETVAIPVMAPLLAEELGAPVPAMAEALAPPVAVLPAPMPPAAPVAEALPPAAEAPVLPLPASHSAPRPGMRRLAELAAEMAEPRRPARVAPPPPLPAEAPPGVVPLRHYALLQDIAGELRPRRVRARAGKRA</sequence>
<evidence type="ECO:0000313" key="1">
    <source>
        <dbReference type="EMBL" id="WPB84611.1"/>
    </source>
</evidence>
<evidence type="ECO:0000313" key="2">
    <source>
        <dbReference type="Proteomes" id="UP001305521"/>
    </source>
</evidence>
<organism evidence="1 2">
    <name type="scientific">Sediminicoccus rosea</name>
    <dbReference type="NCBI Taxonomy" id="1225128"/>
    <lineage>
        <taxon>Bacteria</taxon>
        <taxon>Pseudomonadati</taxon>
        <taxon>Pseudomonadota</taxon>
        <taxon>Alphaproteobacteria</taxon>
        <taxon>Acetobacterales</taxon>
        <taxon>Roseomonadaceae</taxon>
        <taxon>Sediminicoccus</taxon>
    </lineage>
</organism>
<reference evidence="1 2" key="1">
    <citation type="submission" date="2023-11" db="EMBL/GenBank/DDBJ databases">
        <title>Arctic aerobic anoxygenic photoheterotroph Sediminicoccus rosea KRV36 adapts its photosynthesis to long days of polar summer.</title>
        <authorList>
            <person name="Tomasch J."/>
            <person name="Kopejtka K."/>
            <person name="Bily T."/>
            <person name="Gardiner A.T."/>
            <person name="Gardian Z."/>
            <person name="Shivaramu S."/>
            <person name="Koblizek M."/>
            <person name="Engelhardt F."/>
            <person name="Kaftan D."/>
        </authorList>
    </citation>
    <scope>NUCLEOTIDE SEQUENCE [LARGE SCALE GENOMIC DNA]</scope>
    <source>
        <strain evidence="1 2">R-30</strain>
    </source>
</reference>